<dbReference type="InterPro" id="IPR036388">
    <property type="entry name" value="WH-like_DNA-bd_sf"/>
</dbReference>
<keyword evidence="3" id="KW-0238">DNA-binding</keyword>
<sequence length="310" mass="33570">MNAPQKIETAPGSLLVDSDLLRTFVAIVETGSFSKAAQRVFRTPSAVSMQVKKMEDLLGTSIFDRDSRSVTLTANGEVLLSYARRILNLNQEMMARFVAPDMAGTVRFGAPDDYGNRLIPQILKKFAASHPNVTVDVVIDSSARLKERFQAETLDVAVINALPENPLDGDTEIVLEEPLVWAGVRGGSAHTRQPLPLAMWEHGCAWRASAADALDQAGIAYRVAYMSGNFNVQISAIEADLAIAPVPALLVEAPLVRLGHAQGLPELRTTQIRMMTRTADDCVVRAVVAHVRSCFEAWKAGDLDCSSVAA</sequence>
<dbReference type="Gene3D" id="1.10.10.10">
    <property type="entry name" value="Winged helix-like DNA-binding domain superfamily/Winged helix DNA-binding domain"/>
    <property type="match status" value="1"/>
</dbReference>
<name>A0A4R0PH20_9HYPH</name>
<dbReference type="SUPFAM" id="SSF53850">
    <property type="entry name" value="Periplasmic binding protein-like II"/>
    <property type="match status" value="1"/>
</dbReference>
<dbReference type="InterPro" id="IPR036390">
    <property type="entry name" value="WH_DNA-bd_sf"/>
</dbReference>
<evidence type="ECO:0000313" key="6">
    <source>
        <dbReference type="EMBL" id="TCD16104.1"/>
    </source>
</evidence>
<dbReference type="Pfam" id="PF03466">
    <property type="entry name" value="LysR_substrate"/>
    <property type="match status" value="1"/>
</dbReference>
<organism evidence="6 7">
    <name type="scientific">Oricola cellulosilytica</name>
    <dbReference type="NCBI Taxonomy" id="1429082"/>
    <lineage>
        <taxon>Bacteria</taxon>
        <taxon>Pseudomonadati</taxon>
        <taxon>Pseudomonadota</taxon>
        <taxon>Alphaproteobacteria</taxon>
        <taxon>Hyphomicrobiales</taxon>
        <taxon>Ahrensiaceae</taxon>
        <taxon>Oricola</taxon>
    </lineage>
</organism>
<evidence type="ECO:0000256" key="1">
    <source>
        <dbReference type="ARBA" id="ARBA00009437"/>
    </source>
</evidence>
<keyword evidence="4" id="KW-0804">Transcription</keyword>
<dbReference type="InterPro" id="IPR000847">
    <property type="entry name" value="LysR_HTH_N"/>
</dbReference>
<dbReference type="EMBL" id="SJST01000001">
    <property type="protein sequence ID" value="TCD16104.1"/>
    <property type="molecule type" value="Genomic_DNA"/>
</dbReference>
<dbReference type="PANTHER" id="PTHR30579:SF7">
    <property type="entry name" value="HTH-TYPE TRANSCRIPTIONAL REGULATOR LRHA-RELATED"/>
    <property type="match status" value="1"/>
</dbReference>
<dbReference type="OrthoDB" id="8097684at2"/>
<dbReference type="RefSeq" id="WP_131564673.1">
    <property type="nucleotide sequence ID" value="NZ_JAINFK010000001.1"/>
</dbReference>
<reference evidence="6 7" key="1">
    <citation type="journal article" date="2015" name="Antonie Van Leeuwenhoek">
        <title>Oricola cellulosilytica gen. nov., sp. nov., a cellulose-degrading bacterium of the family Phyllobacteriaceae isolated from surface seashore water, and emended descriptions of Mesorhizobium loti and Phyllobacterium myrsinacearum.</title>
        <authorList>
            <person name="Hameed A."/>
            <person name="Shahina M."/>
            <person name="Lai W.A."/>
            <person name="Lin S.Y."/>
            <person name="Young L.S."/>
            <person name="Liu Y.C."/>
            <person name="Hsu Y.H."/>
            <person name="Young C.C."/>
        </authorList>
    </citation>
    <scope>NUCLEOTIDE SEQUENCE [LARGE SCALE GENOMIC DNA]</scope>
    <source>
        <strain evidence="6 7">KCTC 52183</strain>
    </source>
</reference>
<evidence type="ECO:0000313" key="7">
    <source>
        <dbReference type="Proteomes" id="UP000291301"/>
    </source>
</evidence>
<dbReference type="Proteomes" id="UP000291301">
    <property type="component" value="Unassembled WGS sequence"/>
</dbReference>
<dbReference type="FunFam" id="1.10.10.10:FF:000001">
    <property type="entry name" value="LysR family transcriptional regulator"/>
    <property type="match status" value="1"/>
</dbReference>
<dbReference type="PROSITE" id="PS50931">
    <property type="entry name" value="HTH_LYSR"/>
    <property type="match status" value="1"/>
</dbReference>
<dbReference type="PANTHER" id="PTHR30579">
    <property type="entry name" value="TRANSCRIPTIONAL REGULATOR"/>
    <property type="match status" value="1"/>
</dbReference>
<keyword evidence="7" id="KW-1185">Reference proteome</keyword>
<accession>A0A4R0PH20</accession>
<evidence type="ECO:0000256" key="4">
    <source>
        <dbReference type="ARBA" id="ARBA00023163"/>
    </source>
</evidence>
<dbReference type="InterPro" id="IPR005119">
    <property type="entry name" value="LysR_subst-bd"/>
</dbReference>
<protein>
    <submittedName>
        <fullName evidence="6">LysR family transcriptional regulator</fullName>
    </submittedName>
</protein>
<feature type="domain" description="HTH lysR-type" evidence="5">
    <location>
        <begin position="16"/>
        <end position="73"/>
    </location>
</feature>
<comment type="similarity">
    <text evidence="1">Belongs to the LysR transcriptional regulatory family.</text>
</comment>
<proteinExistence type="inferred from homology"/>
<dbReference type="SUPFAM" id="SSF46785">
    <property type="entry name" value="Winged helix' DNA-binding domain"/>
    <property type="match status" value="1"/>
</dbReference>
<dbReference type="Pfam" id="PF00126">
    <property type="entry name" value="HTH_1"/>
    <property type="match status" value="1"/>
</dbReference>
<evidence type="ECO:0000256" key="2">
    <source>
        <dbReference type="ARBA" id="ARBA00023015"/>
    </source>
</evidence>
<evidence type="ECO:0000256" key="3">
    <source>
        <dbReference type="ARBA" id="ARBA00023125"/>
    </source>
</evidence>
<dbReference type="Gene3D" id="3.40.190.10">
    <property type="entry name" value="Periplasmic binding protein-like II"/>
    <property type="match status" value="2"/>
</dbReference>
<dbReference type="GO" id="GO:0003700">
    <property type="term" value="F:DNA-binding transcription factor activity"/>
    <property type="evidence" value="ECO:0007669"/>
    <property type="project" value="InterPro"/>
</dbReference>
<evidence type="ECO:0000259" key="5">
    <source>
        <dbReference type="PROSITE" id="PS50931"/>
    </source>
</evidence>
<dbReference type="AlphaFoldDB" id="A0A4R0PH20"/>
<comment type="caution">
    <text evidence="6">The sequence shown here is derived from an EMBL/GenBank/DDBJ whole genome shotgun (WGS) entry which is preliminary data.</text>
</comment>
<dbReference type="GO" id="GO:0003677">
    <property type="term" value="F:DNA binding"/>
    <property type="evidence" value="ECO:0007669"/>
    <property type="project" value="UniProtKB-KW"/>
</dbReference>
<dbReference type="InterPro" id="IPR050176">
    <property type="entry name" value="LTTR"/>
</dbReference>
<keyword evidence="2" id="KW-0805">Transcription regulation</keyword>
<gene>
    <name evidence="6" type="ORF">E0D97_01295</name>
</gene>